<sequence>MTRRDKYEVASNPSKSSLPLDRESLIKFPRQSRDFGIVPSATKRMKPASNVDSHDQFSSDILSNSSSSSGYRVLVINLHPIVTQDDIIELFGAVGALKKAQLEL</sequence>
<feature type="compositionally biased region" description="Low complexity" evidence="1">
    <location>
        <begin position="58"/>
        <end position="67"/>
    </location>
</feature>
<gene>
    <name evidence="2" type="ORF">OCBIM_22035072mg</name>
</gene>
<organism evidence="2">
    <name type="scientific">Octopus bimaculoides</name>
    <name type="common">California two-spotted octopus</name>
    <dbReference type="NCBI Taxonomy" id="37653"/>
    <lineage>
        <taxon>Eukaryota</taxon>
        <taxon>Metazoa</taxon>
        <taxon>Spiralia</taxon>
        <taxon>Lophotrochozoa</taxon>
        <taxon>Mollusca</taxon>
        <taxon>Cephalopoda</taxon>
        <taxon>Coleoidea</taxon>
        <taxon>Octopodiformes</taxon>
        <taxon>Octopoda</taxon>
        <taxon>Incirrata</taxon>
        <taxon>Octopodidae</taxon>
        <taxon>Octopus</taxon>
    </lineage>
</organism>
<reference evidence="2" key="1">
    <citation type="submission" date="2015-07" db="EMBL/GenBank/DDBJ databases">
        <title>MeaNS - Measles Nucleotide Surveillance Program.</title>
        <authorList>
            <person name="Tran T."/>
            <person name="Druce J."/>
        </authorList>
    </citation>
    <scope>NUCLEOTIDE SEQUENCE</scope>
    <source>
        <strain evidence="2">UCB-OBI-ISO-001</strain>
        <tissue evidence="2">Gonad</tissue>
    </source>
</reference>
<dbReference type="OrthoDB" id="346839at2759"/>
<dbReference type="SUPFAM" id="SSF54928">
    <property type="entry name" value="RNA-binding domain, RBD"/>
    <property type="match status" value="1"/>
</dbReference>
<dbReference type="EMBL" id="KQ422264">
    <property type="protein sequence ID" value="KOF75241.1"/>
    <property type="molecule type" value="Genomic_DNA"/>
</dbReference>
<protein>
    <recommendedName>
        <fullName evidence="3">RRM domain-containing protein</fullName>
    </recommendedName>
</protein>
<evidence type="ECO:0000313" key="2">
    <source>
        <dbReference type="EMBL" id="KOF75241.1"/>
    </source>
</evidence>
<name>A0A0L8GE00_OCTBM</name>
<dbReference type="GO" id="GO:0003676">
    <property type="term" value="F:nucleic acid binding"/>
    <property type="evidence" value="ECO:0007669"/>
    <property type="project" value="InterPro"/>
</dbReference>
<evidence type="ECO:0000256" key="1">
    <source>
        <dbReference type="SAM" id="MobiDB-lite"/>
    </source>
</evidence>
<dbReference type="KEGG" id="obi:106877451"/>
<accession>A0A0L8GE00</accession>
<feature type="region of interest" description="Disordered" evidence="1">
    <location>
        <begin position="43"/>
        <end position="67"/>
    </location>
</feature>
<evidence type="ECO:0008006" key="3">
    <source>
        <dbReference type="Google" id="ProtNLM"/>
    </source>
</evidence>
<dbReference type="EMBL" id="KQ422264">
    <property type="protein sequence ID" value="KOF75240.1"/>
    <property type="molecule type" value="Genomic_DNA"/>
</dbReference>
<dbReference type="AlphaFoldDB" id="A0A0L8GE00"/>
<dbReference type="InterPro" id="IPR035979">
    <property type="entry name" value="RBD_domain_sf"/>
</dbReference>
<feature type="region of interest" description="Disordered" evidence="1">
    <location>
        <begin position="1"/>
        <end position="22"/>
    </location>
</feature>
<proteinExistence type="predicted"/>